<dbReference type="Pfam" id="PF13583">
    <property type="entry name" value="Reprolysin_4"/>
    <property type="match status" value="1"/>
</dbReference>
<dbReference type="EMBL" id="JASDDK010000001">
    <property type="protein sequence ID" value="MDN3491884.1"/>
    <property type="molecule type" value="Genomic_DNA"/>
</dbReference>
<evidence type="ECO:0000256" key="5">
    <source>
        <dbReference type="SAM" id="SignalP"/>
    </source>
</evidence>
<dbReference type="Proteomes" id="UP001231197">
    <property type="component" value="Unassembled WGS sequence"/>
</dbReference>
<keyword evidence="1" id="KW-0645">Protease</keyword>
<dbReference type="SUPFAM" id="SSF103647">
    <property type="entry name" value="TSP type-3 repeat"/>
    <property type="match status" value="1"/>
</dbReference>
<comment type="caution">
    <text evidence="7">The sequence shown here is derived from an EMBL/GenBank/DDBJ whole genome shotgun (WGS) entry which is preliminary data.</text>
</comment>
<accession>A0ABT7ZS91</accession>
<evidence type="ECO:0000259" key="6">
    <source>
        <dbReference type="PROSITE" id="PS51829"/>
    </source>
</evidence>
<feature type="domain" description="P/Homo B" evidence="6">
    <location>
        <begin position="1082"/>
        <end position="1240"/>
    </location>
</feature>
<dbReference type="Gene3D" id="2.60.40.10">
    <property type="entry name" value="Immunoglobulins"/>
    <property type="match status" value="2"/>
</dbReference>
<dbReference type="InterPro" id="IPR003367">
    <property type="entry name" value="Thrombospondin_3-like_rpt"/>
</dbReference>
<dbReference type="InterPro" id="IPR013783">
    <property type="entry name" value="Ig-like_fold"/>
</dbReference>
<dbReference type="RefSeq" id="WP_290205572.1">
    <property type="nucleotide sequence ID" value="NZ_JASDDK010000001.1"/>
</dbReference>
<keyword evidence="8" id="KW-1185">Reference proteome</keyword>
<evidence type="ECO:0000313" key="8">
    <source>
        <dbReference type="Proteomes" id="UP001231197"/>
    </source>
</evidence>
<dbReference type="NCBIfam" id="TIGR04183">
    <property type="entry name" value="Por_Secre_tail"/>
    <property type="match status" value="1"/>
</dbReference>
<organism evidence="7 8">
    <name type="scientific">Winogradskyella bathintestinalis</name>
    <dbReference type="NCBI Taxonomy" id="3035208"/>
    <lineage>
        <taxon>Bacteria</taxon>
        <taxon>Pseudomonadati</taxon>
        <taxon>Bacteroidota</taxon>
        <taxon>Flavobacteriia</taxon>
        <taxon>Flavobacteriales</taxon>
        <taxon>Flavobacteriaceae</taxon>
        <taxon>Winogradskyella</taxon>
    </lineage>
</organism>
<dbReference type="InterPro" id="IPR024079">
    <property type="entry name" value="MetalloPept_cat_dom_sf"/>
</dbReference>
<protein>
    <submittedName>
        <fullName evidence="7">Proprotein convertase P-domain-containing protein</fullName>
    </submittedName>
</protein>
<name>A0ABT7ZS91_9FLAO</name>
<feature type="signal peptide" evidence="5">
    <location>
        <begin position="1"/>
        <end position="22"/>
    </location>
</feature>
<dbReference type="PANTHER" id="PTHR10199:SF100">
    <property type="entry name" value="THROMBOSPONDIN, ISOFORM A"/>
    <property type="match status" value="1"/>
</dbReference>
<dbReference type="InterPro" id="IPR017897">
    <property type="entry name" value="Thrombospondin_3_rpt"/>
</dbReference>
<evidence type="ECO:0000256" key="2">
    <source>
        <dbReference type="ARBA" id="ARBA00022729"/>
    </source>
</evidence>
<keyword evidence="2 5" id="KW-0732">Signal</keyword>
<proteinExistence type="predicted"/>
<dbReference type="Pfam" id="PF01483">
    <property type="entry name" value="P_proprotein"/>
    <property type="match status" value="2"/>
</dbReference>
<dbReference type="SUPFAM" id="SSF55486">
    <property type="entry name" value="Metalloproteases ('zincins'), catalytic domain"/>
    <property type="match status" value="1"/>
</dbReference>
<dbReference type="SUPFAM" id="SSF49785">
    <property type="entry name" value="Galactose-binding domain-like"/>
    <property type="match status" value="2"/>
</dbReference>
<dbReference type="Pfam" id="PF18962">
    <property type="entry name" value="Por_Secre_tail"/>
    <property type="match status" value="1"/>
</dbReference>
<evidence type="ECO:0000256" key="3">
    <source>
        <dbReference type="ARBA" id="ARBA00022801"/>
    </source>
</evidence>
<feature type="domain" description="P/Homo B" evidence="6">
    <location>
        <begin position="868"/>
        <end position="1018"/>
    </location>
</feature>
<dbReference type="InterPro" id="IPR026444">
    <property type="entry name" value="Secre_tail"/>
</dbReference>
<reference evidence="7 8" key="1">
    <citation type="journal article" date="2023" name="Int. J. Syst. Evol. Microbiol.">
        <title>Winogradskyella bathintestinalis sp. nov., isolated from the intestine of the deep-sea loosejaw dragonfish, Malacosteus niger.</title>
        <authorList>
            <person name="Uniacke-Lowe S."/>
            <person name="Johnson C.N."/>
            <person name="Stanton C."/>
            <person name="Hill C."/>
            <person name="Ross P."/>
        </authorList>
    </citation>
    <scope>NUCLEOTIDE SEQUENCE [LARGE SCALE GENOMIC DNA]</scope>
    <source>
        <strain evidence="7 8">APC 3343</strain>
    </source>
</reference>
<evidence type="ECO:0000313" key="7">
    <source>
        <dbReference type="EMBL" id="MDN3491884.1"/>
    </source>
</evidence>
<dbReference type="Pfam" id="PF02412">
    <property type="entry name" value="TSP_3"/>
    <property type="match status" value="2"/>
</dbReference>
<evidence type="ECO:0000256" key="1">
    <source>
        <dbReference type="ARBA" id="ARBA00022670"/>
    </source>
</evidence>
<dbReference type="InterPro" id="IPR028974">
    <property type="entry name" value="TSP_type-3_rpt"/>
</dbReference>
<dbReference type="InterPro" id="IPR008979">
    <property type="entry name" value="Galactose-bd-like_sf"/>
</dbReference>
<dbReference type="Gene3D" id="3.40.390.10">
    <property type="entry name" value="Collagenase (Catalytic Domain)"/>
    <property type="match status" value="1"/>
</dbReference>
<evidence type="ECO:0000256" key="4">
    <source>
        <dbReference type="ARBA" id="ARBA00022837"/>
    </source>
</evidence>
<feature type="chain" id="PRO_5047295956" evidence="5">
    <location>
        <begin position="23"/>
        <end position="1326"/>
    </location>
</feature>
<sequence>MKTKLHFVLALSLFLTVFSISAQQSYWQKTANNNLNASAKKTKLNEKHYQTYQLDIAAFKAQLTNAPLRSETNATSNSIIYLPNISGELEQFMVVETSLLSPELAQAHPNIKTYLGVSAKNPGVRARFTVTPQGLQSMVTYPEAPLNFLVPLSKTDASNYMVYSRAARTENLKDFKCLTDDSFLRNDGSGSFQRDANDQILRTFRIAINTTGEYTNFWDDGDASNGSAQDDAFAQVVSTLNRINELYEVDMAVSFTLVSGTEFIYPDASTDPYSGNFNSELQANLTNNFGEDNYDIGHLFHREELYENNNGNAGCIGCVCVDGQKGSAFTSHAFTDFDGGPFMTDFFDIDFAAHEIGHQIGANHTYSHVSEGAGVNAEPGSGTTIMGYAGITGGNNVQRHSDPYFHVYSIAQILDNLDGKTCWTSTAISNNPPVANAGLDYTIPVGTAFVLKGSATDADGSDVLSYTWEQIDNGTTTFNSFGPDKATGAVWRSRPPNLSPDRYMPIIDRVITGQLTETNPTITPDNSSWETVSNIGRTLNFALTVRDRSEANGVGQMPQNDFDIMQVTVDNESGPFVVTSQTSNDIWDAGSNQTITWDVANTDGGAVNTPTVNILLSTDGGYTFPIEIANNVPNDGSHSITVPLIDEDSSIVRIKVEGNNNIFYAINSTNITIQESEFVLNVAESSIAVCSPDDAEFTFTYNTFLGFADSTTFSVTGLPTGASASFSPSSASIDDTFVTVTVNGIENLAIGNYPITVVGTSGGITKTADVEFDVFDTNFSDLNLLTPANDATEIPVDDFVFTWDADTNATSYEIDIATEAAFTNIVAASDMVNPIFTIATLDISTTYFWRVRSTNACGSGNYTQASFTTANISCAFYNATDTPLAIPDFNGTGVNSVINVPVPSIITDIDVTVNVSHNWVGDVTLKLIAPNGTEILLSQNNGGNGNGYIDTVFDDDVTSSILAGSAPFTGSFQPEEGLSILNGSLSGGDWRLNVSDTERFVNGALMSWSLSICGIEQADDDNDGIPNDIDNCPMTANADQADLDNDGIGDVCDDDIDGDTILNGNDNCPLNANTDQADVDNNGIGDVCDFECTLTSATDTPIVITETGGVSYSSVITITDEGSVYDVNVLINIPHSYTSDLDISLTSPNGTVVELSTDNGGEGDNYTNTIFDGETTTSIITGVAPFTGSFIPEGDISTFYGEQAAGDWTLTVIDDANDDGGSIDEFTLDLCVLPTLSVEPVANDMGLNIYPNPNNGTFNISMQSNPKSNKIEISVFDINGRIIFEKRFNSAQIFDELIDLNQVQSGVYLVKVKNGLQQTIKKIVVH</sequence>
<dbReference type="InterPro" id="IPR002884">
    <property type="entry name" value="P_dom"/>
</dbReference>
<dbReference type="PROSITE" id="PS51829">
    <property type="entry name" value="P_HOMO_B"/>
    <property type="match status" value="2"/>
</dbReference>
<gene>
    <name evidence="7" type="ORF">QMA06_04055</name>
</gene>
<dbReference type="PANTHER" id="PTHR10199">
    <property type="entry name" value="THROMBOSPONDIN"/>
    <property type="match status" value="1"/>
</dbReference>
<dbReference type="PROSITE" id="PS51234">
    <property type="entry name" value="TSP3"/>
    <property type="match status" value="1"/>
</dbReference>
<keyword evidence="4" id="KW-0106">Calcium</keyword>
<dbReference type="Gene3D" id="2.60.120.260">
    <property type="entry name" value="Galactose-binding domain-like"/>
    <property type="match status" value="2"/>
</dbReference>
<keyword evidence="3" id="KW-0378">Hydrolase</keyword>